<dbReference type="GO" id="GO:0008932">
    <property type="term" value="F:lytic endotransglycosylase activity"/>
    <property type="evidence" value="ECO:0007669"/>
    <property type="project" value="UniProtKB-UniRule"/>
</dbReference>
<keyword evidence="4 7" id="KW-0472">Membrane</keyword>
<sequence>MRRRIPRWLFGALSLLALAAAAIGVYVYIQLQPPSAKGGEAVIVKIPSGIGSAEVASILKEKGLIRNARVYRIYLEVKGVSDRLQAGTYRFAPGTSLEKITADLVAGNVYRDTIKVTIPEGFRVEQVAERLEQAGVASRERFIQAIQKGDFSSYSFVRQIPAERPLKYRLEGYLFPDTYEIQKDADETAIVAMMLERLSRELTPERLERLKKLGLSIHDWLTLASLVEREAMVEKERPVIAGVLWNRLKKGWPLQVDATIQYVYGKQKERLTHRDLKIDDPYNTYLYKGLPPGPVGSPGVSSLEAVLFPEEHQYFFYVTKKDGSNEHYFAKTYAEHQQNIALSKRHQEQRIGNR</sequence>
<dbReference type="PANTHER" id="PTHR30518:SF2">
    <property type="entry name" value="ENDOLYTIC MUREIN TRANSGLYCOSYLASE"/>
    <property type="match status" value="1"/>
</dbReference>
<comment type="catalytic activity">
    <reaction evidence="7">
        <text>a peptidoglycan chain = a peptidoglycan chain with N-acetyl-1,6-anhydromuramyl-[peptide] at the reducing end + a peptidoglycan chain with N-acetylglucosamine at the non-reducing end.</text>
        <dbReference type="EC" id="4.2.2.29"/>
    </reaction>
</comment>
<name>A0A1Y3PU79_9BACI</name>
<dbReference type="CDD" id="cd08010">
    <property type="entry name" value="MltG_like"/>
    <property type="match status" value="1"/>
</dbReference>
<evidence type="ECO:0000256" key="1">
    <source>
        <dbReference type="ARBA" id="ARBA00022475"/>
    </source>
</evidence>
<keyword evidence="2 7" id="KW-0812">Transmembrane</keyword>
<feature type="site" description="Important for catalytic activity" evidence="7">
    <location>
        <position position="230"/>
    </location>
</feature>
<evidence type="ECO:0000256" key="4">
    <source>
        <dbReference type="ARBA" id="ARBA00023136"/>
    </source>
</evidence>
<reference evidence="9" key="1">
    <citation type="submission" date="2016-06" db="EMBL/GenBank/DDBJ databases">
        <authorList>
            <person name="Nascimento L."/>
            <person name="Pereira R.V."/>
            <person name="Martins L.F."/>
            <person name="Quaggio R.B."/>
            <person name="Silva A.M."/>
            <person name="Setubal J.C."/>
        </authorList>
    </citation>
    <scope>NUCLEOTIDE SEQUENCE [LARGE SCALE GENOMIC DNA]</scope>
</reference>
<dbReference type="GO" id="GO:0005886">
    <property type="term" value="C:plasma membrane"/>
    <property type="evidence" value="ECO:0007669"/>
    <property type="project" value="UniProtKB-UniRule"/>
</dbReference>
<dbReference type="EC" id="4.2.2.29" evidence="7"/>
<dbReference type="Gene3D" id="3.30.160.60">
    <property type="entry name" value="Classic Zinc Finger"/>
    <property type="match status" value="1"/>
</dbReference>
<comment type="function">
    <text evidence="7">Functions as a peptidoglycan terminase that cleaves nascent peptidoglycan strands endolytically to terminate their elongation.</text>
</comment>
<dbReference type="AlphaFoldDB" id="A0A1Y3PU79"/>
<keyword evidence="1 7" id="KW-1003">Cell membrane</keyword>
<evidence type="ECO:0000256" key="3">
    <source>
        <dbReference type="ARBA" id="ARBA00022989"/>
    </source>
</evidence>
<dbReference type="Proteomes" id="UP000196475">
    <property type="component" value="Unassembled WGS sequence"/>
</dbReference>
<evidence type="ECO:0000313" key="8">
    <source>
        <dbReference type="EMBL" id="OUM90935.1"/>
    </source>
</evidence>
<comment type="caution">
    <text evidence="8">The sequence shown here is derived from an EMBL/GenBank/DDBJ whole genome shotgun (WGS) entry which is preliminary data.</text>
</comment>
<dbReference type="Pfam" id="PF02618">
    <property type="entry name" value="YceG"/>
    <property type="match status" value="1"/>
</dbReference>
<dbReference type="InterPro" id="IPR003770">
    <property type="entry name" value="MLTG-like"/>
</dbReference>
<dbReference type="PANTHER" id="PTHR30518">
    <property type="entry name" value="ENDOLYTIC MUREIN TRANSGLYCOSYLASE"/>
    <property type="match status" value="1"/>
</dbReference>
<evidence type="ECO:0000256" key="7">
    <source>
        <dbReference type="HAMAP-Rule" id="MF_02065"/>
    </source>
</evidence>
<evidence type="ECO:0000256" key="6">
    <source>
        <dbReference type="ARBA" id="ARBA00023316"/>
    </source>
</evidence>
<proteinExistence type="inferred from homology"/>
<evidence type="ECO:0000313" key="9">
    <source>
        <dbReference type="Proteomes" id="UP000196475"/>
    </source>
</evidence>
<keyword evidence="3 7" id="KW-1133">Transmembrane helix</keyword>
<evidence type="ECO:0000256" key="5">
    <source>
        <dbReference type="ARBA" id="ARBA00023239"/>
    </source>
</evidence>
<keyword evidence="6 7" id="KW-0961">Cell wall biogenesis/degradation</keyword>
<gene>
    <name evidence="7" type="primary">mltG</name>
    <name evidence="8" type="ORF">BAA01_00390</name>
</gene>
<organism evidence="8 9">
    <name type="scientific">Bacillus thermozeamaize</name>
    <dbReference type="NCBI Taxonomy" id="230954"/>
    <lineage>
        <taxon>Bacteria</taxon>
        <taxon>Bacillati</taxon>
        <taxon>Bacillota</taxon>
        <taxon>Bacilli</taxon>
        <taxon>Bacillales</taxon>
        <taxon>Bacillaceae</taxon>
        <taxon>Bacillus</taxon>
    </lineage>
</organism>
<accession>A0A1Y3PU79</accession>
<evidence type="ECO:0000256" key="2">
    <source>
        <dbReference type="ARBA" id="ARBA00022692"/>
    </source>
</evidence>
<dbReference type="Gene3D" id="3.30.1490.480">
    <property type="entry name" value="Endolytic murein transglycosylase"/>
    <property type="match status" value="1"/>
</dbReference>
<keyword evidence="5 7" id="KW-0456">Lyase</keyword>
<dbReference type="GO" id="GO:0009252">
    <property type="term" value="P:peptidoglycan biosynthetic process"/>
    <property type="evidence" value="ECO:0007669"/>
    <property type="project" value="UniProtKB-UniRule"/>
</dbReference>
<comment type="similarity">
    <text evidence="7">Belongs to the transglycosylase MltG family.</text>
</comment>
<protein>
    <recommendedName>
        <fullName evidence="7">Endolytic murein transglycosylase</fullName>
        <ecNumber evidence="7">4.2.2.29</ecNumber>
    </recommendedName>
    <alternativeName>
        <fullName evidence="7">Peptidoglycan lytic transglycosylase</fullName>
    </alternativeName>
    <alternativeName>
        <fullName evidence="7">Peptidoglycan polymerization terminase</fullName>
    </alternativeName>
</protein>
<dbReference type="NCBIfam" id="TIGR00247">
    <property type="entry name" value="endolytic transglycosylase MltG"/>
    <property type="match status" value="1"/>
</dbReference>
<dbReference type="EMBL" id="LZRT01000009">
    <property type="protein sequence ID" value="OUM90935.1"/>
    <property type="molecule type" value="Genomic_DNA"/>
</dbReference>
<dbReference type="HAMAP" id="MF_02065">
    <property type="entry name" value="MltG"/>
    <property type="match status" value="1"/>
</dbReference>
<dbReference type="GO" id="GO:0071555">
    <property type="term" value="P:cell wall organization"/>
    <property type="evidence" value="ECO:0007669"/>
    <property type="project" value="UniProtKB-KW"/>
</dbReference>